<dbReference type="GO" id="GO:0019674">
    <property type="term" value="P:NAD+ metabolic process"/>
    <property type="evidence" value="ECO:0007669"/>
    <property type="project" value="InterPro"/>
</dbReference>
<comment type="caution">
    <text evidence="7">The sequence shown here is derived from an EMBL/GenBank/DDBJ whole genome shotgun (WGS) entry which is preliminary data.</text>
</comment>
<evidence type="ECO:0000256" key="1">
    <source>
        <dbReference type="ARBA" id="ARBA00022679"/>
    </source>
</evidence>
<protein>
    <recommendedName>
        <fullName evidence="6">NAD kinase</fullName>
        <ecNumber evidence="6">2.7.1.23</ecNumber>
    </recommendedName>
    <alternativeName>
        <fullName evidence="6">ATP-dependent NAD kinase</fullName>
    </alternativeName>
</protein>
<dbReference type="InterPro" id="IPR017437">
    <property type="entry name" value="ATP-NAD_kinase_PpnK-typ_C"/>
</dbReference>
<keyword evidence="2 6" id="KW-0418">Kinase</keyword>
<dbReference type="HAMAP" id="MF_00361">
    <property type="entry name" value="NAD_kinase"/>
    <property type="match status" value="1"/>
</dbReference>
<comment type="catalytic activity">
    <reaction evidence="5 6">
        <text>NAD(+) + ATP = ADP + NADP(+) + H(+)</text>
        <dbReference type="Rhea" id="RHEA:18629"/>
        <dbReference type="ChEBI" id="CHEBI:15378"/>
        <dbReference type="ChEBI" id="CHEBI:30616"/>
        <dbReference type="ChEBI" id="CHEBI:57540"/>
        <dbReference type="ChEBI" id="CHEBI:58349"/>
        <dbReference type="ChEBI" id="CHEBI:456216"/>
        <dbReference type="EC" id="2.7.1.23"/>
    </reaction>
</comment>
<feature type="active site" description="Proton acceptor" evidence="6">
    <location>
        <position position="47"/>
    </location>
</feature>
<accession>A0A937HK66</accession>
<dbReference type="GO" id="GO:0005737">
    <property type="term" value="C:cytoplasm"/>
    <property type="evidence" value="ECO:0007669"/>
    <property type="project" value="UniProtKB-SubCell"/>
</dbReference>
<evidence type="ECO:0000313" key="7">
    <source>
        <dbReference type="EMBL" id="MBL6761868.1"/>
    </source>
</evidence>
<dbReference type="Gene3D" id="2.60.200.30">
    <property type="entry name" value="Probable inorganic polyphosphate/atp-NAD kinase, domain 2"/>
    <property type="match status" value="1"/>
</dbReference>
<dbReference type="EC" id="2.7.1.23" evidence="6"/>
<keyword evidence="1 6" id="KW-0808">Transferase</keyword>
<dbReference type="InterPro" id="IPR017438">
    <property type="entry name" value="ATP-NAD_kinase_N"/>
</dbReference>
<proteinExistence type="inferred from homology"/>
<dbReference type="EMBL" id="JADHOK010000043">
    <property type="protein sequence ID" value="MBL6761868.1"/>
    <property type="molecule type" value="Genomic_DNA"/>
</dbReference>
<comment type="caution">
    <text evidence="6">Lacks conserved residue(s) required for the propagation of feature annotation.</text>
</comment>
<comment type="subcellular location">
    <subcellularLocation>
        <location evidence="6">Cytoplasm</location>
    </subcellularLocation>
</comment>
<sequence length="258" mass="27973">MTDAKRKKLAFVASPEAAAEAARDALSARYDGVAAEDSDVIIALGGDGLMLASLHRFMDEGKPIFGMHHGSVGFLMNKFDEEGLAERVAEAKMTPLHPLEMTAIDADGETHKALAINEVSLLRMKAQAAKLQIAIDGKTRMEELICDGALLATPAGSTAYNLSAHGPILPIDAKLLALTPISAFRPRRWRGALLPENAKVTFTALEADKRPISAVADHTEFRNVVEVSVRQSKAHNLLMLFDKDHSLDERILAEQFVP</sequence>
<dbReference type="NCBIfam" id="NF003406">
    <property type="entry name" value="PRK04761.1"/>
    <property type="match status" value="1"/>
</dbReference>
<dbReference type="GO" id="GO:0006741">
    <property type="term" value="P:NADP+ biosynthetic process"/>
    <property type="evidence" value="ECO:0007669"/>
    <property type="project" value="UniProtKB-UniRule"/>
</dbReference>
<dbReference type="GO" id="GO:0046872">
    <property type="term" value="F:metal ion binding"/>
    <property type="evidence" value="ECO:0007669"/>
    <property type="project" value="UniProtKB-UniRule"/>
</dbReference>
<dbReference type="PANTHER" id="PTHR20275:SF0">
    <property type="entry name" value="NAD KINASE"/>
    <property type="match status" value="1"/>
</dbReference>
<gene>
    <name evidence="6" type="primary">nadK</name>
    <name evidence="7" type="ORF">ISQ19_04140</name>
</gene>
<comment type="cofactor">
    <cofactor evidence="6">
        <name>a divalent metal cation</name>
        <dbReference type="ChEBI" id="CHEBI:60240"/>
    </cofactor>
</comment>
<organism evidence="7 8">
    <name type="scientific">PS1 clade bacterium</name>
    <dbReference type="NCBI Taxonomy" id="2175152"/>
    <lineage>
        <taxon>Bacteria</taxon>
        <taxon>Pseudomonadati</taxon>
        <taxon>Pseudomonadota</taxon>
        <taxon>Alphaproteobacteria</taxon>
        <taxon>PS1 clade</taxon>
    </lineage>
</organism>
<dbReference type="AlphaFoldDB" id="A0A937HK66"/>
<reference evidence="7" key="1">
    <citation type="submission" date="2020-10" db="EMBL/GenBank/DDBJ databases">
        <title>Microbiome of the Black Sea water column analyzed by genome centric metagenomics.</title>
        <authorList>
            <person name="Cabello-Yeves P.J."/>
            <person name="Callieri C."/>
            <person name="Picazo A."/>
            <person name="Mehrshad M."/>
            <person name="Haro-Moreno J.M."/>
            <person name="Roda-Garcia J."/>
            <person name="Dzembekova N."/>
            <person name="Slabakova V."/>
            <person name="Slabakova N."/>
            <person name="Moncheva S."/>
            <person name="Rodriguez-Valera F."/>
        </authorList>
    </citation>
    <scope>NUCLEOTIDE SEQUENCE</scope>
    <source>
        <strain evidence="7">BS307-5m-G5</strain>
    </source>
</reference>
<dbReference type="Pfam" id="PF01513">
    <property type="entry name" value="NAD_kinase"/>
    <property type="match status" value="1"/>
</dbReference>
<dbReference type="Gene3D" id="3.40.50.10330">
    <property type="entry name" value="Probable inorganic polyphosphate/atp-NAD kinase, domain 1"/>
    <property type="match status" value="1"/>
</dbReference>
<feature type="binding site" evidence="6">
    <location>
        <begin position="47"/>
        <end position="48"/>
    </location>
    <ligand>
        <name>NAD(+)</name>
        <dbReference type="ChEBI" id="CHEBI:57540"/>
    </ligand>
</feature>
<feature type="binding site" evidence="6">
    <location>
        <position position="147"/>
    </location>
    <ligand>
        <name>NAD(+)</name>
        <dbReference type="ChEBI" id="CHEBI:57540"/>
    </ligand>
</feature>
<feature type="binding site" evidence="6">
    <location>
        <begin position="117"/>
        <end position="118"/>
    </location>
    <ligand>
        <name>NAD(+)</name>
        <dbReference type="ChEBI" id="CHEBI:57540"/>
    </ligand>
</feature>
<evidence type="ECO:0000313" key="8">
    <source>
        <dbReference type="Proteomes" id="UP000785783"/>
    </source>
</evidence>
<dbReference type="GO" id="GO:0005524">
    <property type="term" value="F:ATP binding"/>
    <property type="evidence" value="ECO:0007669"/>
    <property type="project" value="UniProtKB-KW"/>
</dbReference>
<dbReference type="SUPFAM" id="SSF111331">
    <property type="entry name" value="NAD kinase/diacylglycerol kinase-like"/>
    <property type="match status" value="1"/>
</dbReference>
<keyword evidence="6" id="KW-0067">ATP-binding</keyword>
<dbReference type="GO" id="GO:0051287">
    <property type="term" value="F:NAD binding"/>
    <property type="evidence" value="ECO:0007669"/>
    <property type="project" value="UniProtKB-ARBA"/>
</dbReference>
<keyword evidence="3 6" id="KW-0521">NADP</keyword>
<feature type="binding site" evidence="6">
    <location>
        <position position="155"/>
    </location>
    <ligand>
        <name>NAD(+)</name>
        <dbReference type="ChEBI" id="CHEBI:57540"/>
    </ligand>
</feature>
<evidence type="ECO:0000256" key="3">
    <source>
        <dbReference type="ARBA" id="ARBA00022857"/>
    </source>
</evidence>
<keyword evidence="6" id="KW-0963">Cytoplasm</keyword>
<comment type="similarity">
    <text evidence="6">Belongs to the NAD kinase family.</text>
</comment>
<dbReference type="InterPro" id="IPR002504">
    <property type="entry name" value="NADK"/>
</dbReference>
<evidence type="ECO:0000256" key="5">
    <source>
        <dbReference type="ARBA" id="ARBA00047925"/>
    </source>
</evidence>
<feature type="binding site" evidence="6">
    <location>
        <begin position="158"/>
        <end position="163"/>
    </location>
    <ligand>
        <name>NAD(+)</name>
        <dbReference type="ChEBI" id="CHEBI:57540"/>
    </ligand>
</feature>
<dbReference type="Pfam" id="PF20143">
    <property type="entry name" value="NAD_kinase_C"/>
    <property type="match status" value="1"/>
</dbReference>
<comment type="function">
    <text evidence="6">Involved in the regulation of the intracellular balance of NAD and NADP, and is a key enzyme in the biosynthesis of NADP. Catalyzes specifically the phosphorylation on 2'-hydroxyl of the adenosine moiety of NAD to yield NADP.</text>
</comment>
<evidence type="ECO:0000256" key="6">
    <source>
        <dbReference type="HAMAP-Rule" id="MF_00361"/>
    </source>
</evidence>
<name>A0A937HK66_9PROT</name>
<evidence type="ECO:0000256" key="4">
    <source>
        <dbReference type="ARBA" id="ARBA00023027"/>
    </source>
</evidence>
<dbReference type="PANTHER" id="PTHR20275">
    <property type="entry name" value="NAD KINASE"/>
    <property type="match status" value="1"/>
</dbReference>
<keyword evidence="6" id="KW-0547">Nucleotide-binding</keyword>
<dbReference type="GO" id="GO:0003951">
    <property type="term" value="F:NAD+ kinase activity"/>
    <property type="evidence" value="ECO:0007669"/>
    <property type="project" value="UniProtKB-UniRule"/>
</dbReference>
<evidence type="ECO:0000256" key="2">
    <source>
        <dbReference type="ARBA" id="ARBA00022777"/>
    </source>
</evidence>
<dbReference type="InterPro" id="IPR016064">
    <property type="entry name" value="NAD/diacylglycerol_kinase_sf"/>
</dbReference>
<dbReference type="Proteomes" id="UP000785783">
    <property type="component" value="Unassembled WGS sequence"/>
</dbReference>
<keyword evidence="4 6" id="KW-0520">NAD</keyword>